<evidence type="ECO:0000313" key="9">
    <source>
        <dbReference type="Proteomes" id="UP001175001"/>
    </source>
</evidence>
<gene>
    <name evidence="8" type="ORF">DIS24_g2584</name>
</gene>
<organism evidence="8 9">
    <name type="scientific">Lasiodiplodia hormozganensis</name>
    <dbReference type="NCBI Taxonomy" id="869390"/>
    <lineage>
        <taxon>Eukaryota</taxon>
        <taxon>Fungi</taxon>
        <taxon>Dikarya</taxon>
        <taxon>Ascomycota</taxon>
        <taxon>Pezizomycotina</taxon>
        <taxon>Dothideomycetes</taxon>
        <taxon>Dothideomycetes incertae sedis</taxon>
        <taxon>Botryosphaeriales</taxon>
        <taxon>Botryosphaeriaceae</taxon>
        <taxon>Lasiodiplodia</taxon>
    </lineage>
</organism>
<evidence type="ECO:0000256" key="1">
    <source>
        <dbReference type="ARBA" id="ARBA00004141"/>
    </source>
</evidence>
<dbReference type="GO" id="GO:0004930">
    <property type="term" value="F:G protein-coupled receptor activity"/>
    <property type="evidence" value="ECO:0007669"/>
    <property type="project" value="TreeGrafter"/>
</dbReference>
<keyword evidence="9" id="KW-1185">Reference proteome</keyword>
<feature type="transmembrane region" description="Helical" evidence="6">
    <location>
        <begin position="108"/>
        <end position="134"/>
    </location>
</feature>
<feature type="transmembrane region" description="Helical" evidence="6">
    <location>
        <begin position="25"/>
        <end position="46"/>
    </location>
</feature>
<feature type="transmembrane region" description="Helical" evidence="6">
    <location>
        <begin position="141"/>
        <end position="163"/>
    </location>
</feature>
<dbReference type="PANTHER" id="PTHR23112:SF37">
    <property type="entry name" value="G PROTEIN-COUPLED RECEPTOR GPR1"/>
    <property type="match status" value="1"/>
</dbReference>
<evidence type="ECO:0000256" key="2">
    <source>
        <dbReference type="ARBA" id="ARBA00022692"/>
    </source>
</evidence>
<evidence type="ECO:0000256" key="6">
    <source>
        <dbReference type="SAM" id="Phobius"/>
    </source>
</evidence>
<dbReference type="InterPro" id="IPR022596">
    <property type="entry name" value="GPR1/2/3_C"/>
</dbReference>
<comment type="subcellular location">
    <subcellularLocation>
        <location evidence="1">Membrane</location>
        <topology evidence="1">Multi-pass membrane protein</topology>
    </subcellularLocation>
</comment>
<dbReference type="Gene3D" id="1.20.1070.10">
    <property type="entry name" value="Rhodopsin 7-helix transmembrane proteins"/>
    <property type="match status" value="1"/>
</dbReference>
<dbReference type="AlphaFoldDB" id="A0AA39Z038"/>
<evidence type="ECO:0000259" key="7">
    <source>
        <dbReference type="PROSITE" id="PS50261"/>
    </source>
</evidence>
<proteinExistence type="predicted"/>
<dbReference type="EMBL" id="JAUJDW010000008">
    <property type="protein sequence ID" value="KAK0661361.1"/>
    <property type="molecule type" value="Genomic_DNA"/>
</dbReference>
<dbReference type="Proteomes" id="UP001175001">
    <property type="component" value="Unassembled WGS sequence"/>
</dbReference>
<feature type="domain" description="G-protein coupled receptors family 2 profile 2" evidence="7">
    <location>
        <begin position="28"/>
        <end position="212"/>
    </location>
</feature>
<dbReference type="GO" id="GO:0005886">
    <property type="term" value="C:plasma membrane"/>
    <property type="evidence" value="ECO:0007669"/>
    <property type="project" value="TreeGrafter"/>
</dbReference>
<dbReference type="InterPro" id="IPR017981">
    <property type="entry name" value="GPCR_2-like_7TM"/>
</dbReference>
<dbReference type="PROSITE" id="PS50261">
    <property type="entry name" value="G_PROTEIN_RECEP_F2_4"/>
    <property type="match status" value="1"/>
</dbReference>
<evidence type="ECO:0000256" key="4">
    <source>
        <dbReference type="ARBA" id="ARBA00023136"/>
    </source>
</evidence>
<accession>A0AA39Z038</accession>
<dbReference type="SUPFAM" id="SSF81321">
    <property type="entry name" value="Family A G protein-coupled receptor-like"/>
    <property type="match status" value="1"/>
</dbReference>
<dbReference type="Pfam" id="PF11970">
    <property type="entry name" value="GPR_Gpa2_C"/>
    <property type="match status" value="1"/>
</dbReference>
<keyword evidence="4 6" id="KW-0472">Membrane</keyword>
<comment type="caution">
    <text evidence="8">The sequence shown here is derived from an EMBL/GenBank/DDBJ whole genome shotgun (WGS) entry which is preliminary data.</text>
</comment>
<sequence>MGQNVANLAPDSASLSPLPPVMTRGLTAVVVFSLLSLVSTAALLTVLARTLLSRWRRKAHGVQNQFIFLIFNLLLADLQQAVAFFINIEWLVRDAIDVQSPSCYAQGWFVSVGDLASGWWAVAIGLHTFACIALSHKIDSYTFYTVCASIWAFVFLAAIIGAVTYGDDLYVRAGAWCWVNAKYPGLRIWGHYFWIFVAEFGTVFLYGTLFWIIHRRIKNNHFRCPVKTAKAQRAAYMMVVYPLIYVVCTLPLASARLQSVMGIDTSIDHLCLAGAMISCTGWLDVLVYCATREVFVPTPDATGGDGEEHSVQAEDELIDTFQSSFPFWTNRQLFGTTTTIEAGAGAGFRHSLIIASNAAKNHNNRRWLVRQDSTELLTPPQPAALAVKTETTVIVRSDPMELDDIAGISYAKSRMHDNAVEKDSLSSSSKSNGIPMHDDFP</sequence>
<name>A0AA39Z038_9PEZI</name>
<dbReference type="PANTHER" id="PTHR23112">
    <property type="entry name" value="G PROTEIN-COUPLED RECEPTOR 157-RELATED"/>
    <property type="match status" value="1"/>
</dbReference>
<reference evidence="8" key="1">
    <citation type="submission" date="2023-06" db="EMBL/GenBank/DDBJ databases">
        <title>Multi-omics analyses reveal the molecular pathogenesis toolkit of Lasiodiplodia hormozganensis, a cross-kingdom pathogen.</title>
        <authorList>
            <person name="Felix C."/>
            <person name="Meneses R."/>
            <person name="Goncalves M.F.M."/>
            <person name="Tilleman L."/>
            <person name="Duarte A.S."/>
            <person name="Jorrin-Novo J.V."/>
            <person name="Van De Peer Y."/>
            <person name="Deforce D."/>
            <person name="Van Nieuwerburgh F."/>
            <person name="Esteves A.C."/>
            <person name="Alves A."/>
        </authorList>
    </citation>
    <scope>NUCLEOTIDE SEQUENCE</scope>
    <source>
        <strain evidence="8">CBS 339.90</strain>
    </source>
</reference>
<dbReference type="GO" id="GO:0007166">
    <property type="term" value="P:cell surface receptor signaling pathway"/>
    <property type="evidence" value="ECO:0007669"/>
    <property type="project" value="InterPro"/>
</dbReference>
<protein>
    <recommendedName>
        <fullName evidence="7">G-protein coupled receptors family 2 profile 2 domain-containing protein</fullName>
    </recommendedName>
</protein>
<feature type="transmembrane region" description="Helical" evidence="6">
    <location>
        <begin position="192"/>
        <end position="213"/>
    </location>
</feature>
<keyword evidence="2 6" id="KW-0812">Transmembrane</keyword>
<evidence type="ECO:0000313" key="8">
    <source>
        <dbReference type="EMBL" id="KAK0661361.1"/>
    </source>
</evidence>
<feature type="region of interest" description="Disordered" evidence="5">
    <location>
        <begin position="419"/>
        <end position="441"/>
    </location>
</feature>
<feature type="transmembrane region" description="Helical" evidence="6">
    <location>
        <begin position="234"/>
        <end position="253"/>
    </location>
</feature>
<feature type="transmembrane region" description="Helical" evidence="6">
    <location>
        <begin position="66"/>
        <end position="88"/>
    </location>
</feature>
<evidence type="ECO:0000256" key="3">
    <source>
        <dbReference type="ARBA" id="ARBA00022989"/>
    </source>
</evidence>
<keyword evidence="3 6" id="KW-1133">Transmembrane helix</keyword>
<evidence type="ECO:0000256" key="5">
    <source>
        <dbReference type="SAM" id="MobiDB-lite"/>
    </source>
</evidence>
<dbReference type="GO" id="GO:0007189">
    <property type="term" value="P:adenylate cyclase-activating G protein-coupled receptor signaling pathway"/>
    <property type="evidence" value="ECO:0007669"/>
    <property type="project" value="TreeGrafter"/>
</dbReference>